<accession>A0A915KS18</accession>
<sequence length="129" mass="15411">MIPHCDYKQLKGNHKGHIFHQFGTPFSMRFVKKSVQKQMHRTNHLTNYGQQYFMLSCYTSILKDSFRDETARHMDLQFGMMVHNIYSCWRLADTSRKEECILNREKDRKSNINKMSFLIDVTTDIQKIA</sequence>
<organism evidence="1 2">
    <name type="scientific">Romanomermis culicivorax</name>
    <name type="common">Nematode worm</name>
    <dbReference type="NCBI Taxonomy" id="13658"/>
    <lineage>
        <taxon>Eukaryota</taxon>
        <taxon>Metazoa</taxon>
        <taxon>Ecdysozoa</taxon>
        <taxon>Nematoda</taxon>
        <taxon>Enoplea</taxon>
        <taxon>Dorylaimia</taxon>
        <taxon>Mermithida</taxon>
        <taxon>Mermithoidea</taxon>
        <taxon>Mermithidae</taxon>
        <taxon>Romanomermis</taxon>
    </lineage>
</organism>
<evidence type="ECO:0000313" key="1">
    <source>
        <dbReference type="Proteomes" id="UP000887565"/>
    </source>
</evidence>
<name>A0A915KS18_ROMCU</name>
<dbReference type="WBParaSite" id="nRc.2.0.1.t41694-RA">
    <property type="protein sequence ID" value="nRc.2.0.1.t41694-RA"/>
    <property type="gene ID" value="nRc.2.0.1.g41694"/>
</dbReference>
<proteinExistence type="predicted"/>
<dbReference type="AlphaFoldDB" id="A0A915KS18"/>
<evidence type="ECO:0000313" key="2">
    <source>
        <dbReference type="WBParaSite" id="nRc.2.0.1.t41694-RA"/>
    </source>
</evidence>
<reference evidence="2" key="1">
    <citation type="submission" date="2022-11" db="UniProtKB">
        <authorList>
            <consortium name="WormBaseParasite"/>
        </authorList>
    </citation>
    <scope>IDENTIFICATION</scope>
</reference>
<keyword evidence="1" id="KW-1185">Reference proteome</keyword>
<dbReference type="Proteomes" id="UP000887565">
    <property type="component" value="Unplaced"/>
</dbReference>
<protein>
    <submittedName>
        <fullName evidence="2">Uncharacterized protein</fullName>
    </submittedName>
</protein>